<dbReference type="Pfam" id="PF13302">
    <property type="entry name" value="Acetyltransf_3"/>
    <property type="match status" value="1"/>
</dbReference>
<feature type="domain" description="N-acetyltransferase" evidence="1">
    <location>
        <begin position="14"/>
        <end position="153"/>
    </location>
</feature>
<comment type="caution">
    <text evidence="2">The sequence shown here is derived from an EMBL/GenBank/DDBJ whole genome shotgun (WGS) entry which is preliminary data.</text>
</comment>
<proteinExistence type="predicted"/>
<gene>
    <name evidence="2" type="ORF">BWK73_47510</name>
</gene>
<name>A0A1Y1Q9V2_9GAMM</name>
<protein>
    <submittedName>
        <fullName evidence="2">GNAT family N-acetyltransferase</fullName>
    </submittedName>
</protein>
<dbReference type="GO" id="GO:0016747">
    <property type="term" value="F:acyltransferase activity, transferring groups other than amino-acyl groups"/>
    <property type="evidence" value="ECO:0007669"/>
    <property type="project" value="InterPro"/>
</dbReference>
<dbReference type="Proteomes" id="UP000192491">
    <property type="component" value="Unassembled WGS sequence"/>
</dbReference>
<dbReference type="SUPFAM" id="SSF55729">
    <property type="entry name" value="Acyl-CoA N-acyltransferases (Nat)"/>
    <property type="match status" value="1"/>
</dbReference>
<evidence type="ECO:0000313" key="3">
    <source>
        <dbReference type="Proteomes" id="UP000192491"/>
    </source>
</evidence>
<dbReference type="Gene3D" id="3.40.630.30">
    <property type="match status" value="1"/>
</dbReference>
<evidence type="ECO:0000259" key="1">
    <source>
        <dbReference type="Pfam" id="PF13302"/>
    </source>
</evidence>
<dbReference type="STRING" id="1123401.GCA_000621325_02616"/>
<sequence length="215" mass="24708">MTLQPVTLTGHLVHLEPLSDHHIPDLLEAARDERIWQYMFYGNLAEPEHMENFITNAIRQRDFGSDLPFAVIHRASGKAIGSTRFRDICLKHMKLEIGGTWYATEYQRSGVNLECKYLLMRHAFETFGILRVQFKTDIRNARSRQSLEKLGATQEGVLRRSAIMPDGLIRDTAIYSILDTEWGMVRQGLEHRLCRHNVRGITVPQTAAIPTHMLN</sequence>
<dbReference type="PANTHER" id="PTHR43610:SF1">
    <property type="entry name" value="N-ACETYLTRANSFERASE DOMAIN-CONTAINING PROTEIN"/>
    <property type="match status" value="1"/>
</dbReference>
<organism evidence="2 3">
    <name type="scientific">Thiothrix lacustris</name>
    <dbReference type="NCBI Taxonomy" id="525917"/>
    <lineage>
        <taxon>Bacteria</taxon>
        <taxon>Pseudomonadati</taxon>
        <taxon>Pseudomonadota</taxon>
        <taxon>Gammaproteobacteria</taxon>
        <taxon>Thiotrichales</taxon>
        <taxon>Thiotrichaceae</taxon>
        <taxon>Thiothrix</taxon>
    </lineage>
</organism>
<dbReference type="InterPro" id="IPR000182">
    <property type="entry name" value="GNAT_dom"/>
</dbReference>
<evidence type="ECO:0000313" key="2">
    <source>
        <dbReference type="EMBL" id="OQX00892.1"/>
    </source>
</evidence>
<dbReference type="EMBL" id="MTEJ01000616">
    <property type="protein sequence ID" value="OQX00892.1"/>
    <property type="molecule type" value="Genomic_DNA"/>
</dbReference>
<dbReference type="InterPro" id="IPR016181">
    <property type="entry name" value="Acyl_CoA_acyltransferase"/>
</dbReference>
<dbReference type="PANTHER" id="PTHR43610">
    <property type="entry name" value="BLL6696 PROTEIN"/>
    <property type="match status" value="1"/>
</dbReference>
<accession>A0A1Y1Q9V2</accession>
<dbReference type="AlphaFoldDB" id="A0A1Y1Q9V2"/>
<reference evidence="2 3" key="1">
    <citation type="submission" date="2017-01" db="EMBL/GenBank/DDBJ databases">
        <title>Novel large sulfur bacteria in the metagenomes of groundwater-fed chemosynthetic microbial mats in the Lake Huron basin.</title>
        <authorList>
            <person name="Sharrar A.M."/>
            <person name="Flood B.E."/>
            <person name="Bailey J.V."/>
            <person name="Jones D.S."/>
            <person name="Biddanda B."/>
            <person name="Ruberg S.A."/>
            <person name="Marcus D.N."/>
            <person name="Dick G.J."/>
        </authorList>
    </citation>
    <scope>NUCLEOTIDE SEQUENCE [LARGE SCALE GENOMIC DNA]</scope>
    <source>
        <strain evidence="2">A8</strain>
    </source>
</reference>
<keyword evidence="2" id="KW-0808">Transferase</keyword>